<dbReference type="RefSeq" id="WP_091237761.1">
    <property type="nucleotide sequence ID" value="NZ_FMCU01000001.1"/>
</dbReference>
<reference evidence="3" key="1">
    <citation type="submission" date="2016-06" db="EMBL/GenBank/DDBJ databases">
        <authorList>
            <person name="Varghese N."/>
            <person name="Submissions Spin"/>
        </authorList>
    </citation>
    <scope>NUCLEOTIDE SEQUENCE [LARGE SCALE GENOMIC DNA]</scope>
    <source>
        <strain evidence="3">DSM 44100</strain>
    </source>
</reference>
<sequence length="69" mass="7428">MRTPDLTTVRWFTSSRSTDNGDCVECAVLPGLVAVRDSKDRSGPALIFPGHQWSAFVAALPARSPGQAR</sequence>
<dbReference type="Pfam" id="PF04149">
    <property type="entry name" value="DUF397"/>
    <property type="match status" value="1"/>
</dbReference>
<evidence type="ECO:0000313" key="2">
    <source>
        <dbReference type="EMBL" id="SCE70064.1"/>
    </source>
</evidence>
<evidence type="ECO:0000259" key="1">
    <source>
        <dbReference type="Pfam" id="PF04149"/>
    </source>
</evidence>
<feature type="domain" description="DUF397" evidence="1">
    <location>
        <begin position="10"/>
        <end position="60"/>
    </location>
</feature>
<dbReference type="AlphaFoldDB" id="A0A1C4UEG5"/>
<protein>
    <recommendedName>
        <fullName evidence="1">DUF397 domain-containing protein</fullName>
    </recommendedName>
</protein>
<dbReference type="EMBL" id="FMCU01000001">
    <property type="protein sequence ID" value="SCE70064.1"/>
    <property type="molecule type" value="Genomic_DNA"/>
</dbReference>
<keyword evidence="3" id="KW-1185">Reference proteome</keyword>
<dbReference type="OrthoDB" id="4570646at2"/>
<organism evidence="2 3">
    <name type="scientific">Micromonospora matsumotoense</name>
    <dbReference type="NCBI Taxonomy" id="121616"/>
    <lineage>
        <taxon>Bacteria</taxon>
        <taxon>Bacillati</taxon>
        <taxon>Actinomycetota</taxon>
        <taxon>Actinomycetes</taxon>
        <taxon>Micromonosporales</taxon>
        <taxon>Micromonosporaceae</taxon>
        <taxon>Micromonospora</taxon>
    </lineage>
</organism>
<dbReference type="STRING" id="121616.GA0070216_101442"/>
<dbReference type="Proteomes" id="UP000198797">
    <property type="component" value="Unassembled WGS sequence"/>
</dbReference>
<evidence type="ECO:0000313" key="3">
    <source>
        <dbReference type="Proteomes" id="UP000198797"/>
    </source>
</evidence>
<name>A0A1C4UEG5_9ACTN</name>
<gene>
    <name evidence="2" type="ORF">GA0070216_101442</name>
</gene>
<dbReference type="InterPro" id="IPR007278">
    <property type="entry name" value="DUF397"/>
</dbReference>
<proteinExistence type="predicted"/>
<accession>A0A1C4UEG5</accession>